<evidence type="ECO:0000313" key="1">
    <source>
        <dbReference type="EMBL" id="MET3602196.1"/>
    </source>
</evidence>
<dbReference type="Proteomes" id="UP001549164">
    <property type="component" value="Unassembled WGS sequence"/>
</dbReference>
<dbReference type="RefSeq" id="WP_354435941.1">
    <property type="nucleotide sequence ID" value="NZ_JBEPLY010000025.1"/>
</dbReference>
<organism evidence="1 2">
    <name type="scientific">Martelella mangrovi</name>
    <dbReference type="NCBI Taxonomy" id="1397477"/>
    <lineage>
        <taxon>Bacteria</taxon>
        <taxon>Pseudomonadati</taxon>
        <taxon>Pseudomonadota</taxon>
        <taxon>Alphaproteobacteria</taxon>
        <taxon>Hyphomicrobiales</taxon>
        <taxon>Aurantimonadaceae</taxon>
        <taxon>Martelella</taxon>
    </lineage>
</organism>
<keyword evidence="2" id="KW-1185">Reference proteome</keyword>
<sequence length="82" mass="9028">MTIAPQAGRLTITCNSCGYKDPDLASAEPANEKARALARRDLAGDAKNKGWLVRREAGGWSHHCPHCATRRSGDRTRQDRLL</sequence>
<name>A0ABV2IH01_9HYPH</name>
<gene>
    <name evidence="1" type="ORF">ABID12_004165</name>
</gene>
<proteinExistence type="predicted"/>
<accession>A0ABV2IH01</accession>
<dbReference type="EMBL" id="JBEPLY010000025">
    <property type="protein sequence ID" value="MET3602196.1"/>
    <property type="molecule type" value="Genomic_DNA"/>
</dbReference>
<evidence type="ECO:0000313" key="2">
    <source>
        <dbReference type="Proteomes" id="UP001549164"/>
    </source>
</evidence>
<reference evidence="1 2" key="1">
    <citation type="submission" date="2024-06" db="EMBL/GenBank/DDBJ databases">
        <title>Genomic Encyclopedia of Type Strains, Phase IV (KMG-IV): sequencing the most valuable type-strain genomes for metagenomic binning, comparative biology and taxonomic classification.</title>
        <authorList>
            <person name="Goeker M."/>
        </authorList>
    </citation>
    <scope>NUCLEOTIDE SEQUENCE [LARGE SCALE GENOMIC DNA]</scope>
    <source>
        <strain evidence="1 2">DSM 28102</strain>
    </source>
</reference>
<comment type="caution">
    <text evidence="1">The sequence shown here is derived from an EMBL/GenBank/DDBJ whole genome shotgun (WGS) entry which is preliminary data.</text>
</comment>
<protein>
    <submittedName>
        <fullName evidence="1">RNA-binding Zn-ribbon protein involved in translation (DUF1610 family)</fullName>
    </submittedName>
</protein>